<dbReference type="eggNOG" id="ENOG502SMIC">
    <property type="taxonomic scope" value="Eukaryota"/>
</dbReference>
<dbReference type="STRING" id="671987.R0J0C5"/>
<dbReference type="GeneID" id="19397897"/>
<comment type="similarity">
    <text evidence="5">Belongs to the SAT4 family.</text>
</comment>
<feature type="transmembrane region" description="Helical" evidence="6">
    <location>
        <begin position="23"/>
        <end position="42"/>
    </location>
</feature>
<dbReference type="AlphaFoldDB" id="R0J0C5"/>
<feature type="domain" description="Rhodopsin" evidence="7">
    <location>
        <begin position="38"/>
        <end position="271"/>
    </location>
</feature>
<sequence length="368" mass="41937">MISRRKHDGEVHGYVDPTVELNLGLWILFAGATAFLALRVWVKVTRRHGLWWDDHILLVAWVILAVNNSLITLEYATGYVTNTWDDRMHILINVTSCGTLVNQSLTKTAFAVTLLKLTKNWGQWILWFCIGSMNAYMIAKVVLQWAKVCGKSSYDVWYRLDICLHPKFRDDFKEGGNVYNIIMDFVLAVFPWVITWNLDMRRIEKIGLCVAMSLGMIVAVISAIRTSWKDEGNIKDEWYFWRNAHSNIWYSSEIVGTIIVQCIPVMRPLLRDIKTSLTSKKLASSADELTARSKGPSTFGFGFGPGPTVGSRSSHKAHVYSDARTTLNETKSEPLMPDSWDSQGIYTKREFEMTSMEVKAQRGDNHIV</sequence>
<evidence type="ECO:0000313" key="8">
    <source>
        <dbReference type="EMBL" id="EOA90450.1"/>
    </source>
</evidence>
<protein>
    <recommendedName>
        <fullName evidence="7">Rhodopsin domain-containing protein</fullName>
    </recommendedName>
</protein>
<name>R0J0C5_EXST2</name>
<dbReference type="EMBL" id="KB908493">
    <property type="protein sequence ID" value="EOA90450.1"/>
    <property type="molecule type" value="Genomic_DNA"/>
</dbReference>
<dbReference type="Pfam" id="PF20684">
    <property type="entry name" value="Fung_rhodopsin"/>
    <property type="match status" value="1"/>
</dbReference>
<keyword evidence="9" id="KW-1185">Reference proteome</keyword>
<keyword evidence="4 6" id="KW-0472">Membrane</keyword>
<dbReference type="PANTHER" id="PTHR33048">
    <property type="entry name" value="PTH11-LIKE INTEGRAL MEMBRANE PROTEIN (AFU_ORTHOLOGUE AFUA_5G11245)"/>
    <property type="match status" value="1"/>
</dbReference>
<gene>
    <name evidence="8" type="ORF">SETTUDRAFT_159034</name>
</gene>
<feature type="transmembrane region" description="Helical" evidence="6">
    <location>
        <begin position="177"/>
        <end position="194"/>
    </location>
</feature>
<feature type="transmembrane region" description="Helical" evidence="6">
    <location>
        <begin position="248"/>
        <end position="270"/>
    </location>
</feature>
<evidence type="ECO:0000313" key="9">
    <source>
        <dbReference type="Proteomes" id="UP000016935"/>
    </source>
</evidence>
<reference evidence="8 9" key="2">
    <citation type="journal article" date="2013" name="PLoS Genet.">
        <title>Comparative genome structure, secondary metabolite, and effector coding capacity across Cochliobolus pathogens.</title>
        <authorList>
            <person name="Condon B.J."/>
            <person name="Leng Y."/>
            <person name="Wu D."/>
            <person name="Bushley K.E."/>
            <person name="Ohm R.A."/>
            <person name="Otillar R."/>
            <person name="Martin J."/>
            <person name="Schackwitz W."/>
            <person name="Grimwood J."/>
            <person name="MohdZainudin N."/>
            <person name="Xue C."/>
            <person name="Wang R."/>
            <person name="Manning V.A."/>
            <person name="Dhillon B."/>
            <person name="Tu Z.J."/>
            <person name="Steffenson B.J."/>
            <person name="Salamov A."/>
            <person name="Sun H."/>
            <person name="Lowry S."/>
            <person name="LaButti K."/>
            <person name="Han J."/>
            <person name="Copeland A."/>
            <person name="Lindquist E."/>
            <person name="Barry K."/>
            <person name="Schmutz J."/>
            <person name="Baker S.E."/>
            <person name="Ciuffetti L.M."/>
            <person name="Grigoriev I.V."/>
            <person name="Zhong S."/>
            <person name="Turgeon B.G."/>
        </authorList>
    </citation>
    <scope>NUCLEOTIDE SEQUENCE [LARGE SCALE GENOMIC DNA]</scope>
    <source>
        <strain evidence="9">28A</strain>
    </source>
</reference>
<reference evidence="8 9" key="1">
    <citation type="journal article" date="2012" name="PLoS Pathog.">
        <title>Diverse lifestyles and strategies of plant pathogenesis encoded in the genomes of eighteen Dothideomycetes fungi.</title>
        <authorList>
            <person name="Ohm R.A."/>
            <person name="Feau N."/>
            <person name="Henrissat B."/>
            <person name="Schoch C.L."/>
            <person name="Horwitz B.A."/>
            <person name="Barry K.W."/>
            <person name="Condon B.J."/>
            <person name="Copeland A.C."/>
            <person name="Dhillon B."/>
            <person name="Glaser F."/>
            <person name="Hesse C.N."/>
            <person name="Kosti I."/>
            <person name="LaButti K."/>
            <person name="Lindquist E.A."/>
            <person name="Lucas S."/>
            <person name="Salamov A.A."/>
            <person name="Bradshaw R.E."/>
            <person name="Ciuffetti L."/>
            <person name="Hamelin R.C."/>
            <person name="Kema G.H.J."/>
            <person name="Lawrence C."/>
            <person name="Scott J.A."/>
            <person name="Spatafora J.W."/>
            <person name="Turgeon B.G."/>
            <person name="de Wit P.J.G.M."/>
            <person name="Zhong S."/>
            <person name="Goodwin S.B."/>
            <person name="Grigoriev I.V."/>
        </authorList>
    </citation>
    <scope>NUCLEOTIDE SEQUENCE [LARGE SCALE GENOMIC DNA]</scope>
    <source>
        <strain evidence="9">28A</strain>
    </source>
</reference>
<keyword evidence="3 6" id="KW-1133">Transmembrane helix</keyword>
<proteinExistence type="inferred from homology"/>
<evidence type="ECO:0000256" key="2">
    <source>
        <dbReference type="ARBA" id="ARBA00022692"/>
    </source>
</evidence>
<evidence type="ECO:0000259" key="7">
    <source>
        <dbReference type="Pfam" id="PF20684"/>
    </source>
</evidence>
<evidence type="ECO:0000256" key="6">
    <source>
        <dbReference type="SAM" id="Phobius"/>
    </source>
</evidence>
<feature type="transmembrane region" description="Helical" evidence="6">
    <location>
        <begin position="124"/>
        <end position="146"/>
    </location>
</feature>
<dbReference type="OrthoDB" id="5417887at2759"/>
<evidence type="ECO:0000256" key="3">
    <source>
        <dbReference type="ARBA" id="ARBA00022989"/>
    </source>
</evidence>
<organism evidence="8 9">
    <name type="scientific">Exserohilum turcicum (strain 28A)</name>
    <name type="common">Northern leaf blight fungus</name>
    <name type="synonym">Setosphaeria turcica</name>
    <dbReference type="NCBI Taxonomy" id="671987"/>
    <lineage>
        <taxon>Eukaryota</taxon>
        <taxon>Fungi</taxon>
        <taxon>Dikarya</taxon>
        <taxon>Ascomycota</taxon>
        <taxon>Pezizomycotina</taxon>
        <taxon>Dothideomycetes</taxon>
        <taxon>Pleosporomycetidae</taxon>
        <taxon>Pleosporales</taxon>
        <taxon>Pleosporineae</taxon>
        <taxon>Pleosporaceae</taxon>
        <taxon>Exserohilum</taxon>
    </lineage>
</organism>
<evidence type="ECO:0000256" key="4">
    <source>
        <dbReference type="ARBA" id="ARBA00023136"/>
    </source>
</evidence>
<comment type="subcellular location">
    <subcellularLocation>
        <location evidence="1">Membrane</location>
        <topology evidence="1">Multi-pass membrane protein</topology>
    </subcellularLocation>
</comment>
<dbReference type="GO" id="GO:0016020">
    <property type="term" value="C:membrane"/>
    <property type="evidence" value="ECO:0007669"/>
    <property type="project" value="UniProtKB-SubCell"/>
</dbReference>
<dbReference type="Proteomes" id="UP000016935">
    <property type="component" value="Unassembled WGS sequence"/>
</dbReference>
<keyword evidence="2 6" id="KW-0812">Transmembrane</keyword>
<accession>R0J0C5</accession>
<dbReference type="InterPro" id="IPR052337">
    <property type="entry name" value="SAT4-like"/>
</dbReference>
<dbReference type="HOGENOM" id="CLU_028200_3_0_1"/>
<dbReference type="PANTHER" id="PTHR33048:SF147">
    <property type="entry name" value="INTEGRAL MEMBRANE PROTEIN"/>
    <property type="match status" value="1"/>
</dbReference>
<dbReference type="RefSeq" id="XP_008022290.1">
    <property type="nucleotide sequence ID" value="XM_008024099.1"/>
</dbReference>
<dbReference type="InterPro" id="IPR049326">
    <property type="entry name" value="Rhodopsin_dom_fungi"/>
</dbReference>
<evidence type="ECO:0000256" key="1">
    <source>
        <dbReference type="ARBA" id="ARBA00004141"/>
    </source>
</evidence>
<feature type="transmembrane region" description="Helical" evidence="6">
    <location>
        <begin position="206"/>
        <end position="228"/>
    </location>
</feature>
<evidence type="ECO:0000256" key="5">
    <source>
        <dbReference type="ARBA" id="ARBA00038359"/>
    </source>
</evidence>